<name>L0K0V5_9EURY</name>
<dbReference type="EMBL" id="CP003929">
    <property type="protein sequence ID" value="AGB37974.1"/>
    <property type="molecule type" value="Genomic_DNA"/>
</dbReference>
<keyword evidence="2" id="KW-1185">Reference proteome</keyword>
<sequence length="41" mass="4927">MESNQQSEYEARFSEDGFFEVRERSDPDRWIACDTPVEIEQ</sequence>
<dbReference type="KEGG" id="nou:Natoc_2195"/>
<dbReference type="eggNOG" id="arCOG11387">
    <property type="taxonomic scope" value="Archaea"/>
</dbReference>
<dbReference type="GeneID" id="80458429"/>
<accession>L0K0V5</accession>
<reference evidence="1 2" key="1">
    <citation type="submission" date="2012-11" db="EMBL/GenBank/DDBJ databases">
        <title>FINISHED of Natronococcus occultus SP4, DSM 3396.</title>
        <authorList>
            <consortium name="DOE Joint Genome Institute"/>
            <person name="Eisen J."/>
            <person name="Huntemann M."/>
            <person name="Wei C.-L."/>
            <person name="Han J."/>
            <person name="Detter J.C."/>
            <person name="Han C."/>
            <person name="Tapia R."/>
            <person name="Chen A."/>
            <person name="Kyrpides N."/>
            <person name="Mavromatis K."/>
            <person name="Markowitz V."/>
            <person name="Szeto E."/>
            <person name="Ivanova N."/>
            <person name="Mikhailova N."/>
            <person name="Ovchinnikova G."/>
            <person name="Pagani I."/>
            <person name="Pati A."/>
            <person name="Goodwin L."/>
            <person name="Nordberg H.P."/>
            <person name="Cantor M.N."/>
            <person name="Hua S.X."/>
            <person name="Woyke T."/>
            <person name="Eisen J."/>
            <person name="Klenk H.-P."/>
            <person name="Klenk H.-P."/>
        </authorList>
    </citation>
    <scope>NUCLEOTIDE SEQUENCE [LARGE SCALE GENOMIC DNA]</scope>
    <source>
        <strain evidence="1 2">SP4</strain>
    </source>
</reference>
<evidence type="ECO:0000313" key="1">
    <source>
        <dbReference type="EMBL" id="AGB37974.1"/>
    </source>
</evidence>
<dbReference type="Proteomes" id="UP000010878">
    <property type="component" value="Chromosome"/>
</dbReference>
<gene>
    <name evidence="1" type="ORF">Natoc_2195</name>
</gene>
<organism evidence="1 2">
    <name type="scientific">Natronococcus occultus SP4</name>
    <dbReference type="NCBI Taxonomy" id="694430"/>
    <lineage>
        <taxon>Archaea</taxon>
        <taxon>Methanobacteriati</taxon>
        <taxon>Methanobacteriota</taxon>
        <taxon>Stenosarchaea group</taxon>
        <taxon>Halobacteria</taxon>
        <taxon>Halobacteriales</taxon>
        <taxon>Natrialbaceae</taxon>
        <taxon>Natronococcus</taxon>
    </lineage>
</organism>
<dbReference type="RefSeq" id="WP_015321417.1">
    <property type="nucleotide sequence ID" value="NC_019974.1"/>
</dbReference>
<dbReference type="AlphaFoldDB" id="L0K0V5"/>
<protein>
    <submittedName>
        <fullName evidence="1">Uncharacterized protein</fullName>
    </submittedName>
</protein>
<evidence type="ECO:0000313" key="2">
    <source>
        <dbReference type="Proteomes" id="UP000010878"/>
    </source>
</evidence>
<proteinExistence type="predicted"/>
<dbReference type="HOGENOM" id="CLU_218953_0_0_2"/>